<evidence type="ECO:0000256" key="3">
    <source>
        <dbReference type="RuleBase" id="RU361235"/>
    </source>
</evidence>
<keyword evidence="2 3" id="KW-0378">Hydrolase</keyword>
<dbReference type="SUPFAM" id="SSF53474">
    <property type="entry name" value="alpha/beta-Hydrolases"/>
    <property type="match status" value="1"/>
</dbReference>
<reference evidence="5" key="1">
    <citation type="submission" date="2023-06" db="EMBL/GenBank/DDBJ databases">
        <title>Genome-scale phylogeny and comparative genomics of the fungal order Sordariales.</title>
        <authorList>
            <consortium name="Lawrence Berkeley National Laboratory"/>
            <person name="Hensen N."/>
            <person name="Bonometti L."/>
            <person name="Westerberg I."/>
            <person name="Brannstrom I.O."/>
            <person name="Guillou S."/>
            <person name="Cros-Aarteil S."/>
            <person name="Calhoun S."/>
            <person name="Haridas S."/>
            <person name="Kuo A."/>
            <person name="Mondo S."/>
            <person name="Pangilinan J."/>
            <person name="Riley R."/>
            <person name="Labutti K."/>
            <person name="Andreopoulos B."/>
            <person name="Lipzen A."/>
            <person name="Chen C."/>
            <person name="Yanf M."/>
            <person name="Daum C."/>
            <person name="Ng V."/>
            <person name="Clum A."/>
            <person name="Steindorff A."/>
            <person name="Ohm R."/>
            <person name="Martin F."/>
            <person name="Silar P."/>
            <person name="Natvig D."/>
            <person name="Lalanne C."/>
            <person name="Gautier V."/>
            <person name="Ament-Velasquez S.L."/>
            <person name="Kruys A."/>
            <person name="Hutchinson M.I."/>
            <person name="Powell A.J."/>
            <person name="Barry K."/>
            <person name="Miller A.N."/>
            <person name="Grigoriev I.V."/>
            <person name="Debuchy R."/>
            <person name="Gladieux P."/>
            <person name="Thoren M.H."/>
            <person name="Johannesson H."/>
        </authorList>
    </citation>
    <scope>NUCLEOTIDE SEQUENCE</scope>
    <source>
        <strain evidence="5">8032-3</strain>
    </source>
</reference>
<dbReference type="GeneID" id="85315500"/>
<feature type="domain" description="Carboxylesterase type B" evidence="4">
    <location>
        <begin position="48"/>
        <end position="541"/>
    </location>
</feature>
<dbReference type="EMBL" id="MU839005">
    <property type="protein sequence ID" value="KAK1768319.1"/>
    <property type="molecule type" value="Genomic_DNA"/>
</dbReference>
<evidence type="ECO:0000256" key="2">
    <source>
        <dbReference type="ARBA" id="ARBA00022801"/>
    </source>
</evidence>
<dbReference type="Gene3D" id="3.40.50.1820">
    <property type="entry name" value="alpha/beta hydrolase"/>
    <property type="match status" value="1"/>
</dbReference>
<evidence type="ECO:0000256" key="1">
    <source>
        <dbReference type="ARBA" id="ARBA00005964"/>
    </source>
</evidence>
<comment type="similarity">
    <text evidence="1 3">Belongs to the type-B carboxylesterase/lipase family.</text>
</comment>
<gene>
    <name evidence="5" type="ORF">QBC33DRAFT_606711</name>
</gene>
<dbReference type="PANTHER" id="PTHR43918:SF4">
    <property type="entry name" value="CARBOXYLIC ESTER HYDROLASE"/>
    <property type="match status" value="1"/>
</dbReference>
<dbReference type="InterPro" id="IPR019826">
    <property type="entry name" value="Carboxylesterase_B_AS"/>
</dbReference>
<evidence type="ECO:0000259" key="4">
    <source>
        <dbReference type="Pfam" id="PF00135"/>
    </source>
</evidence>
<evidence type="ECO:0000313" key="5">
    <source>
        <dbReference type="EMBL" id="KAK1768319.1"/>
    </source>
</evidence>
<evidence type="ECO:0000313" key="6">
    <source>
        <dbReference type="Proteomes" id="UP001244011"/>
    </source>
</evidence>
<keyword evidence="6" id="KW-1185">Reference proteome</keyword>
<dbReference type="InterPro" id="IPR029058">
    <property type="entry name" value="AB_hydrolase_fold"/>
</dbReference>
<dbReference type="AlphaFoldDB" id="A0AAJ0C417"/>
<dbReference type="Proteomes" id="UP001244011">
    <property type="component" value="Unassembled WGS sequence"/>
</dbReference>
<name>A0AAJ0C417_9PEZI</name>
<dbReference type="InterPro" id="IPR019819">
    <property type="entry name" value="Carboxylesterase_B_CS"/>
</dbReference>
<dbReference type="EC" id="3.1.1.-" evidence="3"/>
<sequence length="613" mass="65888">MKAAVAYYPFFYFALLTPACPRQQQQPAPAPDPLTGPRVDLNYTTYVGSQLPNGVNQFLGMRYAAAPLGDLRWRAPLEPPSTGQVQPALQFRSICLGLGMPYPQEGHDEDCLFVNVWAPANATDHSRLPVWVFIQGGGYVSLTNANWNGTDVVQRSGNNIVMVNFNYRVGLWGFLASERLRQDGDLNIGMLDQRRLLLWVQDHITKFGGDPSHVVIHGASAGAGSVALHLTAYGGRDDGLFVGGVCESLFFPAQPYLSELEWQFDRVVRQAGCGAADRTAQMACLRGKDTAALQAANVASAFPGRTAPPTPLFYWTPCVDGVMIEDLPYLLFEEGRFIRVPVLFGTDTDEGSIFAIDATTHDEIGTFFQDNFPRLAANDTAMILNRYALQPALPKHGPWFPTASLAYGEATFICPTINVLAALAAGGGGGGVAPPAPSSLSSSSSSSSSSPTHVIGPDIFAYRYDVRDADNAAAGLGVPHIFEAAAVFGPGPGGVGAAGPAAAGYGTYNAPIVPVVMDYFISFVRALDPNPFRDGGAPRWEGWWSGCGGGWLGDGDGGWADDGLWRRGPRRSWRRLVIDTGNTRMEDVPAEQVDRCDFWASLASTTRQKARKG</sequence>
<accession>A0AAJ0C417</accession>
<comment type="caution">
    <text evidence="5">The sequence shown here is derived from an EMBL/GenBank/DDBJ whole genome shotgun (WGS) entry which is preliminary data.</text>
</comment>
<dbReference type="InterPro" id="IPR002018">
    <property type="entry name" value="CarbesteraseB"/>
</dbReference>
<organism evidence="5 6">
    <name type="scientific">Phialemonium atrogriseum</name>
    <dbReference type="NCBI Taxonomy" id="1093897"/>
    <lineage>
        <taxon>Eukaryota</taxon>
        <taxon>Fungi</taxon>
        <taxon>Dikarya</taxon>
        <taxon>Ascomycota</taxon>
        <taxon>Pezizomycotina</taxon>
        <taxon>Sordariomycetes</taxon>
        <taxon>Sordariomycetidae</taxon>
        <taxon>Cephalothecales</taxon>
        <taxon>Cephalothecaceae</taxon>
        <taxon>Phialemonium</taxon>
    </lineage>
</organism>
<dbReference type="InterPro" id="IPR050654">
    <property type="entry name" value="AChE-related_enzymes"/>
</dbReference>
<dbReference type="Pfam" id="PF00135">
    <property type="entry name" value="COesterase"/>
    <property type="match status" value="1"/>
</dbReference>
<dbReference type="PANTHER" id="PTHR43918">
    <property type="entry name" value="ACETYLCHOLINESTERASE"/>
    <property type="match status" value="1"/>
</dbReference>
<dbReference type="GO" id="GO:0052689">
    <property type="term" value="F:carboxylic ester hydrolase activity"/>
    <property type="evidence" value="ECO:0007669"/>
    <property type="project" value="TreeGrafter"/>
</dbReference>
<dbReference type="RefSeq" id="XP_060284532.1">
    <property type="nucleotide sequence ID" value="XM_060432313.1"/>
</dbReference>
<dbReference type="PROSITE" id="PS00122">
    <property type="entry name" value="CARBOXYLESTERASE_B_1"/>
    <property type="match status" value="1"/>
</dbReference>
<dbReference type="PROSITE" id="PS00941">
    <property type="entry name" value="CARBOXYLESTERASE_B_2"/>
    <property type="match status" value="1"/>
</dbReference>
<protein>
    <recommendedName>
        <fullName evidence="3">Carboxylic ester hydrolase</fullName>
        <ecNumber evidence="3">3.1.1.-</ecNumber>
    </recommendedName>
</protein>
<proteinExistence type="inferred from homology"/>